<dbReference type="KEGG" id="hts:HMJ29_14260"/>
<feature type="transmembrane region" description="Helical" evidence="1">
    <location>
        <begin position="6"/>
        <end position="27"/>
    </location>
</feature>
<accession>A0A6M6BJI7</accession>
<gene>
    <name evidence="2" type="ORF">HMJ29_14260</name>
</gene>
<proteinExistence type="predicted"/>
<evidence type="ECO:0000256" key="1">
    <source>
        <dbReference type="SAM" id="Phobius"/>
    </source>
</evidence>
<protein>
    <submittedName>
        <fullName evidence="2">Uncharacterized protein</fullName>
    </submittedName>
</protein>
<keyword evidence="1" id="KW-0812">Transmembrane</keyword>
<sequence>MQSVLPWLPLLLLPFLAGLFTLISFLVSRLGWSRLARQYAVAAVPGAVERKLLAYVRIGFANYKNSVKAGATPQGLWLTTWKIFFLGHPPLCIPWSAFGPVQAHKFLWTTRYITTVNSGSDTVRFIFTNPWLRQMLPPSIPVQE</sequence>
<evidence type="ECO:0000313" key="2">
    <source>
        <dbReference type="EMBL" id="QJX48038.1"/>
    </source>
</evidence>
<name>A0A6M6BJI7_9BACT</name>
<keyword evidence="1" id="KW-1133">Transmembrane helix</keyword>
<keyword evidence="1" id="KW-0472">Membrane</keyword>
<dbReference type="RefSeq" id="WP_171592127.1">
    <property type="nucleotide sequence ID" value="NZ_CP053538.1"/>
</dbReference>
<reference evidence="2 3" key="1">
    <citation type="submission" date="2020-05" db="EMBL/GenBank/DDBJ databases">
        <title>Complete genome sequence of Hymenobacter sp. TS19 in Coasted Sand Dune.</title>
        <authorList>
            <person name="Lee J.-H."/>
            <person name="Jung J.-H."/>
            <person name="Jeong S."/>
            <person name="Zhao L."/>
            <person name="Kim M.-K."/>
            <person name="Seo H.-S."/>
            <person name="Lim S."/>
        </authorList>
    </citation>
    <scope>NUCLEOTIDE SEQUENCE [LARGE SCALE GENOMIC DNA]</scope>
    <source>
        <strain evidence="2 3">TS19</strain>
    </source>
</reference>
<dbReference type="AlphaFoldDB" id="A0A6M6BJI7"/>
<organism evidence="2 3">
    <name type="scientific">Hymenobacter taeanensis</name>
    <dbReference type="NCBI Taxonomy" id="2735321"/>
    <lineage>
        <taxon>Bacteria</taxon>
        <taxon>Pseudomonadati</taxon>
        <taxon>Bacteroidota</taxon>
        <taxon>Cytophagia</taxon>
        <taxon>Cytophagales</taxon>
        <taxon>Hymenobacteraceae</taxon>
        <taxon>Hymenobacter</taxon>
    </lineage>
</organism>
<dbReference type="EMBL" id="CP053538">
    <property type="protein sequence ID" value="QJX48038.1"/>
    <property type="molecule type" value="Genomic_DNA"/>
</dbReference>
<evidence type="ECO:0000313" key="3">
    <source>
        <dbReference type="Proteomes" id="UP000501623"/>
    </source>
</evidence>
<keyword evidence="3" id="KW-1185">Reference proteome</keyword>
<dbReference type="Proteomes" id="UP000501623">
    <property type="component" value="Chromosome"/>
</dbReference>